<comment type="caution">
    <text evidence="1">The sequence shown here is derived from an EMBL/GenBank/DDBJ whole genome shotgun (WGS) entry which is preliminary data.</text>
</comment>
<proteinExistence type="predicted"/>
<protein>
    <submittedName>
        <fullName evidence="1">Uncharacterized protein</fullName>
    </submittedName>
</protein>
<keyword evidence="2" id="KW-1185">Reference proteome</keyword>
<evidence type="ECO:0000313" key="2">
    <source>
        <dbReference type="Proteomes" id="UP001172386"/>
    </source>
</evidence>
<dbReference type="EMBL" id="JAPDRQ010000011">
    <property type="protein sequence ID" value="KAJ9663084.1"/>
    <property type="molecule type" value="Genomic_DNA"/>
</dbReference>
<accession>A0ACC3AIW0</accession>
<evidence type="ECO:0000313" key="1">
    <source>
        <dbReference type="EMBL" id="KAJ9663084.1"/>
    </source>
</evidence>
<sequence length="784" mass="88742">MSALHRAGHRYGDIQAGGDARLVLGDVNVNNTYQYGDEALSDVARQKAILTALSYRDMNLRRNKLTDVRAKHLEWIWAVHHLMGEASPNVSEGNPKHGDNEDFGTIETCTDRISEGQTYPENMRTCHDVNQQQSGFVEWLRSEQSLFWISGKPASGKSTLMKYVSEHPLCSKLLKEGTGEEWLPIHFFFDFRAHKDMANSFVGMMRSLMYQLVSCSTLISKYVAGTTFGQLVDVQFNDAAYDHLRNIIASSIIKTGSRVCIFLDGLDEFEGDLAHLIACIYALADLRGVKICLASRPEPILQHAFRHVPGIIMQHYNLRTIKDYTTGSLTEYAGYLSAPHLLQRLVGQIVNQSDGVILWTQFVCSDVVNGLLAHETFEELKARIASYPDDLDEVYERLIKKTDPRFQSEIVMVLYLLEKSHGGTAMLIELSVLLSWLRGQGFVASYPRQLLNRQNFENRLHARLGGLIEVDSNGDVHLIHETLSTFLDKSKTFVTGLLPTFRSSYADNVWTRLSCDIFLTNRLFASRSIQQVVPIITTIELQFLYYGRGDQEDCVRAYEVLSTHLGVTPEDSRIEYGALTLAFSEIMGIIPGDLIDLDASIVTACQRVLMSDIFCLHTFWIGFYDGCVCQGGSFEEKFTVLQLSPDERALLLSLEHSGYPLVRELMPRMQSPNPLVINKCLILTQEYLRQAVEENRHTYFFKQMRDEALEIEEWLLKWLSVEEARQWIASRPKIIGSDDEYDDNNNDNDEDRDDEDGNDAGNGSDDDDDDDEDDEDDGGGDMGL</sequence>
<gene>
    <name evidence="1" type="ORF">H2198_001076</name>
</gene>
<organism evidence="1 2">
    <name type="scientific">Neophaeococcomyces mojaviensis</name>
    <dbReference type="NCBI Taxonomy" id="3383035"/>
    <lineage>
        <taxon>Eukaryota</taxon>
        <taxon>Fungi</taxon>
        <taxon>Dikarya</taxon>
        <taxon>Ascomycota</taxon>
        <taxon>Pezizomycotina</taxon>
        <taxon>Eurotiomycetes</taxon>
        <taxon>Chaetothyriomycetidae</taxon>
        <taxon>Chaetothyriales</taxon>
        <taxon>Chaetothyriales incertae sedis</taxon>
        <taxon>Neophaeococcomyces</taxon>
    </lineage>
</organism>
<reference evidence="1" key="1">
    <citation type="submission" date="2022-10" db="EMBL/GenBank/DDBJ databases">
        <title>Culturing micro-colonial fungi from biological soil crusts in the Mojave desert and describing Neophaeococcomyces mojavensis, and introducing the new genera and species Taxawa tesnikishii.</title>
        <authorList>
            <person name="Kurbessoian T."/>
            <person name="Stajich J.E."/>
        </authorList>
    </citation>
    <scope>NUCLEOTIDE SEQUENCE</scope>
    <source>
        <strain evidence="1">JES_112</strain>
    </source>
</reference>
<name>A0ACC3AIW0_9EURO</name>
<dbReference type="Proteomes" id="UP001172386">
    <property type="component" value="Unassembled WGS sequence"/>
</dbReference>